<protein>
    <submittedName>
        <fullName evidence="9">MFS transporter</fullName>
    </submittedName>
</protein>
<feature type="transmembrane region" description="Helical" evidence="7">
    <location>
        <begin position="78"/>
        <end position="96"/>
    </location>
</feature>
<organism evidence="9 10">
    <name type="scientific">Amycolatopsis taiwanensis</name>
    <dbReference type="NCBI Taxonomy" id="342230"/>
    <lineage>
        <taxon>Bacteria</taxon>
        <taxon>Bacillati</taxon>
        <taxon>Actinomycetota</taxon>
        <taxon>Actinomycetes</taxon>
        <taxon>Pseudonocardiales</taxon>
        <taxon>Pseudonocardiaceae</taxon>
        <taxon>Amycolatopsis</taxon>
    </lineage>
</organism>
<dbReference type="GO" id="GO:0005886">
    <property type="term" value="C:plasma membrane"/>
    <property type="evidence" value="ECO:0007669"/>
    <property type="project" value="UniProtKB-SubCell"/>
</dbReference>
<dbReference type="SUPFAM" id="SSF103473">
    <property type="entry name" value="MFS general substrate transporter"/>
    <property type="match status" value="1"/>
</dbReference>
<evidence type="ECO:0000313" key="9">
    <source>
        <dbReference type="EMBL" id="GLY66717.1"/>
    </source>
</evidence>
<feature type="transmembrane region" description="Helical" evidence="7">
    <location>
        <begin position="43"/>
        <end position="66"/>
    </location>
</feature>
<sequence>MIVTQTSAPVRAWLGAGAALAAVGWGANQFAPLIVLYSTHLGLSPAALDAMFGLYAVGLVPALLAGGRLSDRIGRRRVVLPALLASLVATCLLMAGGRHPELLFTGRFLAGVASGLAFGTGAAWLKELSAESGDASAGPRRSTIAMTTGFAGGPLVAGLCAQWLPSPTVTAYVGHLVVLTIATAAVWRTPDPARTGAKPVAAAPGARGLRRHFLLVVLPFAPWVFGTAAIGLAYLPALVVDRVGGQALMFSAFVTGVPAIAGIAAQPLARAFLRRPRGVRLLPASMALVLLGIGCAAWAAHARSPLMVVLASLVLGVTYGVTQFAGLAEVQHIADPRSLGTATATYQVVSYLGFALPFLLALAENHLHRSPSSLLLAVLGLAAVATAWLAAVTAQQRRQAR</sequence>
<feature type="transmembrane region" description="Helical" evidence="7">
    <location>
        <begin position="306"/>
        <end position="327"/>
    </location>
</feature>
<dbReference type="InterPro" id="IPR050171">
    <property type="entry name" value="MFS_Transporters"/>
</dbReference>
<keyword evidence="2" id="KW-0813">Transport</keyword>
<dbReference type="InterPro" id="IPR036259">
    <property type="entry name" value="MFS_trans_sf"/>
</dbReference>
<dbReference type="EMBL" id="BSTI01000006">
    <property type="protein sequence ID" value="GLY66717.1"/>
    <property type="molecule type" value="Genomic_DNA"/>
</dbReference>
<dbReference type="PANTHER" id="PTHR23517">
    <property type="entry name" value="RESISTANCE PROTEIN MDTM, PUTATIVE-RELATED-RELATED"/>
    <property type="match status" value="1"/>
</dbReference>
<feature type="transmembrane region" description="Helical" evidence="7">
    <location>
        <begin position="102"/>
        <end position="124"/>
    </location>
</feature>
<dbReference type="InterPro" id="IPR005829">
    <property type="entry name" value="Sugar_transporter_CS"/>
</dbReference>
<dbReference type="PROSITE" id="PS50850">
    <property type="entry name" value="MFS"/>
    <property type="match status" value="1"/>
</dbReference>
<feature type="transmembrane region" description="Helical" evidence="7">
    <location>
        <begin position="213"/>
        <end position="235"/>
    </location>
</feature>
<keyword evidence="10" id="KW-1185">Reference proteome</keyword>
<name>A0A9W6R358_9PSEU</name>
<evidence type="ECO:0000256" key="7">
    <source>
        <dbReference type="SAM" id="Phobius"/>
    </source>
</evidence>
<accession>A0A9W6R358</accession>
<dbReference type="Proteomes" id="UP001165136">
    <property type="component" value="Unassembled WGS sequence"/>
</dbReference>
<feature type="domain" description="Major facilitator superfamily (MFS) profile" evidence="8">
    <location>
        <begin position="1"/>
        <end position="398"/>
    </location>
</feature>
<evidence type="ECO:0000256" key="2">
    <source>
        <dbReference type="ARBA" id="ARBA00022448"/>
    </source>
</evidence>
<feature type="transmembrane region" description="Helical" evidence="7">
    <location>
        <begin position="339"/>
        <end position="362"/>
    </location>
</feature>
<dbReference type="PANTHER" id="PTHR23517:SF13">
    <property type="entry name" value="MAJOR FACILITATOR SUPERFAMILY MFS_1"/>
    <property type="match status" value="1"/>
</dbReference>
<proteinExistence type="predicted"/>
<keyword evidence="6 7" id="KW-0472">Membrane</keyword>
<dbReference type="Gene3D" id="1.20.1250.20">
    <property type="entry name" value="MFS general substrate transporter like domains"/>
    <property type="match status" value="1"/>
</dbReference>
<dbReference type="InterPro" id="IPR020846">
    <property type="entry name" value="MFS_dom"/>
</dbReference>
<keyword evidence="4 7" id="KW-0812">Transmembrane</keyword>
<dbReference type="InterPro" id="IPR011701">
    <property type="entry name" value="MFS"/>
</dbReference>
<feature type="transmembrane region" description="Helical" evidence="7">
    <location>
        <begin position="374"/>
        <end position="394"/>
    </location>
</feature>
<dbReference type="Pfam" id="PF07690">
    <property type="entry name" value="MFS_1"/>
    <property type="match status" value="1"/>
</dbReference>
<dbReference type="RefSeq" id="WP_285487428.1">
    <property type="nucleotide sequence ID" value="NZ_BSTI01000006.1"/>
</dbReference>
<dbReference type="PROSITE" id="PS00216">
    <property type="entry name" value="SUGAR_TRANSPORT_1"/>
    <property type="match status" value="1"/>
</dbReference>
<evidence type="ECO:0000256" key="5">
    <source>
        <dbReference type="ARBA" id="ARBA00022989"/>
    </source>
</evidence>
<feature type="transmembrane region" description="Helical" evidence="7">
    <location>
        <begin position="12"/>
        <end position="37"/>
    </location>
</feature>
<evidence type="ECO:0000313" key="10">
    <source>
        <dbReference type="Proteomes" id="UP001165136"/>
    </source>
</evidence>
<evidence type="ECO:0000256" key="3">
    <source>
        <dbReference type="ARBA" id="ARBA00022475"/>
    </source>
</evidence>
<dbReference type="AlphaFoldDB" id="A0A9W6R358"/>
<reference evidence="9" key="1">
    <citation type="submission" date="2023-03" db="EMBL/GenBank/DDBJ databases">
        <title>Amycolatopsis taiwanensis NBRC 103393.</title>
        <authorList>
            <person name="Ichikawa N."/>
            <person name="Sato H."/>
            <person name="Tonouchi N."/>
        </authorList>
    </citation>
    <scope>NUCLEOTIDE SEQUENCE</scope>
    <source>
        <strain evidence="9">NBRC 103393</strain>
    </source>
</reference>
<evidence type="ECO:0000259" key="8">
    <source>
        <dbReference type="PROSITE" id="PS50850"/>
    </source>
</evidence>
<feature type="transmembrane region" description="Helical" evidence="7">
    <location>
        <begin position="281"/>
        <end position="300"/>
    </location>
</feature>
<feature type="transmembrane region" description="Helical" evidence="7">
    <location>
        <begin position="170"/>
        <end position="187"/>
    </location>
</feature>
<evidence type="ECO:0000256" key="4">
    <source>
        <dbReference type="ARBA" id="ARBA00022692"/>
    </source>
</evidence>
<comment type="subcellular location">
    <subcellularLocation>
        <location evidence="1">Cell membrane</location>
        <topology evidence="1">Multi-pass membrane protein</topology>
    </subcellularLocation>
</comment>
<evidence type="ECO:0000256" key="6">
    <source>
        <dbReference type="ARBA" id="ARBA00023136"/>
    </source>
</evidence>
<gene>
    <name evidence="9" type="ORF">Atai01_33360</name>
</gene>
<dbReference type="GO" id="GO:0022857">
    <property type="term" value="F:transmembrane transporter activity"/>
    <property type="evidence" value="ECO:0007669"/>
    <property type="project" value="InterPro"/>
</dbReference>
<evidence type="ECO:0000256" key="1">
    <source>
        <dbReference type="ARBA" id="ARBA00004651"/>
    </source>
</evidence>
<feature type="transmembrane region" description="Helical" evidence="7">
    <location>
        <begin position="247"/>
        <end position="269"/>
    </location>
</feature>
<keyword evidence="5 7" id="KW-1133">Transmembrane helix</keyword>
<feature type="transmembrane region" description="Helical" evidence="7">
    <location>
        <begin position="144"/>
        <end position="164"/>
    </location>
</feature>
<keyword evidence="3" id="KW-1003">Cell membrane</keyword>
<comment type="caution">
    <text evidence="9">The sequence shown here is derived from an EMBL/GenBank/DDBJ whole genome shotgun (WGS) entry which is preliminary data.</text>
</comment>